<proteinExistence type="predicted"/>
<feature type="transmembrane region" description="Helical" evidence="1">
    <location>
        <begin position="20"/>
        <end position="42"/>
    </location>
</feature>
<evidence type="ECO:0000256" key="1">
    <source>
        <dbReference type="SAM" id="Phobius"/>
    </source>
</evidence>
<gene>
    <name evidence="2" type="ORF">NCTC4670_01348</name>
</gene>
<protein>
    <submittedName>
        <fullName evidence="2">Uncharacterized protein</fullName>
    </submittedName>
</protein>
<name>A0A380JWH2_STRDY</name>
<accession>A0A380JWH2</accession>
<sequence>MIEIITEVMFAIMKAFFQLLGLYFHCLVEHTVITIIMIAIILHQFL</sequence>
<keyword evidence="1" id="KW-0472">Membrane</keyword>
<dbReference type="AlphaFoldDB" id="A0A380JWH2"/>
<dbReference type="Proteomes" id="UP000254797">
    <property type="component" value="Unassembled WGS sequence"/>
</dbReference>
<organism evidence="2 3">
    <name type="scientific">Streptococcus dysgalactiae subsp. dysgalactiae</name>
    <dbReference type="NCBI Taxonomy" id="99822"/>
    <lineage>
        <taxon>Bacteria</taxon>
        <taxon>Bacillati</taxon>
        <taxon>Bacillota</taxon>
        <taxon>Bacilli</taxon>
        <taxon>Lactobacillales</taxon>
        <taxon>Streptococcaceae</taxon>
        <taxon>Streptococcus</taxon>
    </lineage>
</organism>
<keyword evidence="1" id="KW-0812">Transmembrane</keyword>
<evidence type="ECO:0000313" key="2">
    <source>
        <dbReference type="EMBL" id="SUN50364.1"/>
    </source>
</evidence>
<evidence type="ECO:0000313" key="3">
    <source>
        <dbReference type="Proteomes" id="UP000254797"/>
    </source>
</evidence>
<reference evidence="2 3" key="1">
    <citation type="submission" date="2018-06" db="EMBL/GenBank/DDBJ databases">
        <authorList>
            <consortium name="Pathogen Informatics"/>
            <person name="Doyle S."/>
        </authorList>
    </citation>
    <scope>NUCLEOTIDE SEQUENCE [LARGE SCALE GENOMIC DNA]</scope>
    <source>
        <strain evidence="2 3">NCTC4670</strain>
    </source>
</reference>
<dbReference type="EMBL" id="UHFG01000004">
    <property type="protein sequence ID" value="SUN50364.1"/>
    <property type="molecule type" value="Genomic_DNA"/>
</dbReference>
<keyword evidence="1" id="KW-1133">Transmembrane helix</keyword>